<protein>
    <submittedName>
        <fullName evidence="1">Uncharacterized protein</fullName>
    </submittedName>
</protein>
<evidence type="ECO:0000313" key="1">
    <source>
        <dbReference type="EMBL" id="JAE24720.1"/>
    </source>
</evidence>
<dbReference type="AlphaFoldDB" id="A0A0A9GHY5"/>
<proteinExistence type="predicted"/>
<dbReference type="EMBL" id="GBRH01173176">
    <property type="protein sequence ID" value="JAE24720.1"/>
    <property type="molecule type" value="Transcribed_RNA"/>
</dbReference>
<sequence>MKYPSLMINLLRLHFPLPKVCYLVLKKRYVTL</sequence>
<reference evidence="1" key="1">
    <citation type="submission" date="2014-09" db="EMBL/GenBank/DDBJ databases">
        <authorList>
            <person name="Magalhaes I.L.F."/>
            <person name="Oliveira U."/>
            <person name="Santos F.R."/>
            <person name="Vidigal T.H.D.A."/>
            <person name="Brescovit A.D."/>
            <person name="Santos A.J."/>
        </authorList>
    </citation>
    <scope>NUCLEOTIDE SEQUENCE</scope>
    <source>
        <tissue evidence="1">Shoot tissue taken approximately 20 cm above the soil surface</tissue>
    </source>
</reference>
<name>A0A0A9GHY5_ARUDO</name>
<reference evidence="1" key="2">
    <citation type="journal article" date="2015" name="Data Brief">
        <title>Shoot transcriptome of the giant reed, Arundo donax.</title>
        <authorList>
            <person name="Barrero R.A."/>
            <person name="Guerrero F.D."/>
            <person name="Moolhuijzen P."/>
            <person name="Goolsby J.A."/>
            <person name="Tidwell J."/>
            <person name="Bellgard S.E."/>
            <person name="Bellgard M.I."/>
        </authorList>
    </citation>
    <scope>NUCLEOTIDE SEQUENCE</scope>
    <source>
        <tissue evidence="1">Shoot tissue taken approximately 20 cm above the soil surface</tissue>
    </source>
</reference>
<accession>A0A0A9GHY5</accession>
<organism evidence="1">
    <name type="scientific">Arundo donax</name>
    <name type="common">Giant reed</name>
    <name type="synonym">Donax arundinaceus</name>
    <dbReference type="NCBI Taxonomy" id="35708"/>
    <lineage>
        <taxon>Eukaryota</taxon>
        <taxon>Viridiplantae</taxon>
        <taxon>Streptophyta</taxon>
        <taxon>Embryophyta</taxon>
        <taxon>Tracheophyta</taxon>
        <taxon>Spermatophyta</taxon>
        <taxon>Magnoliopsida</taxon>
        <taxon>Liliopsida</taxon>
        <taxon>Poales</taxon>
        <taxon>Poaceae</taxon>
        <taxon>PACMAD clade</taxon>
        <taxon>Arundinoideae</taxon>
        <taxon>Arundineae</taxon>
        <taxon>Arundo</taxon>
    </lineage>
</organism>